<reference evidence="1" key="1">
    <citation type="submission" date="2014-05" db="EMBL/GenBank/DDBJ databases">
        <authorList>
            <person name="Chronopoulou M."/>
        </authorList>
    </citation>
    <scope>NUCLEOTIDE SEQUENCE</scope>
    <source>
        <tissue evidence="1">Whole organism</tissue>
    </source>
</reference>
<dbReference type="EMBL" id="HACA01019391">
    <property type="protein sequence ID" value="CDW36752.1"/>
    <property type="molecule type" value="Transcribed_RNA"/>
</dbReference>
<evidence type="ECO:0000313" key="1">
    <source>
        <dbReference type="EMBL" id="CDW36752.1"/>
    </source>
</evidence>
<feature type="non-terminal residue" evidence="1">
    <location>
        <position position="1"/>
    </location>
</feature>
<organism evidence="1">
    <name type="scientific">Lepeophtheirus salmonis</name>
    <name type="common">Salmon louse</name>
    <name type="synonym">Caligus salmonis</name>
    <dbReference type="NCBI Taxonomy" id="72036"/>
    <lineage>
        <taxon>Eukaryota</taxon>
        <taxon>Metazoa</taxon>
        <taxon>Ecdysozoa</taxon>
        <taxon>Arthropoda</taxon>
        <taxon>Crustacea</taxon>
        <taxon>Multicrustacea</taxon>
        <taxon>Hexanauplia</taxon>
        <taxon>Copepoda</taxon>
        <taxon>Siphonostomatoida</taxon>
        <taxon>Caligidae</taxon>
        <taxon>Lepeophtheirus</taxon>
    </lineage>
</organism>
<sequence>VFLTESSKFLKSSSTLPQKSLDEFIISVLILSNSSHVELKNGSFQKGSRTLIGTISLD</sequence>
<protein>
    <submittedName>
        <fullName evidence="1">Uncharacterized protein</fullName>
    </submittedName>
</protein>
<name>A0A0K2UFL4_LEPSM</name>
<dbReference type="AlphaFoldDB" id="A0A0K2UFL4"/>
<proteinExistence type="predicted"/>
<accession>A0A0K2UFL4</accession>
<feature type="non-terminal residue" evidence="1">
    <location>
        <position position="58"/>
    </location>
</feature>